<dbReference type="InterPro" id="IPR018490">
    <property type="entry name" value="cNMP-bd_dom_sf"/>
</dbReference>
<sequence length="504" mass="58565">MALDGLLSANEGIPFMKWFKICKGTCLIEKTFLQQQTLRYRSPRSKWKWIVKNVIANLEWLADTTEVPLGDNPERNAYIASHRKEGQILSLDDKLFFKMPREQRSKEALHDVTEKLQYFKAFREYSQKVRDELLLRLDYLYLEGGRTIVRQGREAGAMYFIVIGTVQSDHARPDPIFSDELIHDIDKFGYGDSFGEIPLFYGEPHKATVTVLEPGVEMLVLYKNDFKIVLQDALTTQWGSIRWAMSKFSYFDRWPEDAVRYLCSHSILISTPSDILIPVKDVNGLGIAIFILEGTIKVIQRMFVLVNKKEEAIRKRYLLYPDQNLSFRHLPNDVVPIYMQTVKLRRNAVFGLGEQLSKHKTITETDTLLMICPRFIIDRYSIINAWSRIVNILDVNYPKIDQVFDAFIQNRMWSKTRKVIVKSVKMPQADKFMSIHDTPLSSRAARCIMKDKLRERISAMPEYQEIIRQMKVQHKRKIKATPQSVVANRQLTIISQGEASVTDL</sequence>
<name>A0ABN7A835_9HEMI</name>
<dbReference type="PANTHER" id="PTHR23011:SF41">
    <property type="entry name" value="CYCLIC NUCLEOTIDE-BINDING DOMAIN-CONTAINING PROTEIN"/>
    <property type="match status" value="1"/>
</dbReference>
<dbReference type="Gene3D" id="2.60.120.10">
    <property type="entry name" value="Jelly Rolls"/>
    <property type="match status" value="1"/>
</dbReference>
<proteinExistence type="predicted"/>
<dbReference type="PANTHER" id="PTHR23011">
    <property type="entry name" value="CYCLIC NUCLEOTIDE-BINDING DOMAIN CONTAINING PROTEIN"/>
    <property type="match status" value="1"/>
</dbReference>
<evidence type="ECO:0000259" key="1">
    <source>
        <dbReference type="PROSITE" id="PS50042"/>
    </source>
</evidence>
<dbReference type="Pfam" id="PF00027">
    <property type="entry name" value="cNMP_binding"/>
    <property type="match status" value="1"/>
</dbReference>
<dbReference type="CDD" id="cd00038">
    <property type="entry name" value="CAP_ED"/>
    <property type="match status" value="1"/>
</dbReference>
<evidence type="ECO:0000313" key="2">
    <source>
        <dbReference type="EMBL" id="BES88446.1"/>
    </source>
</evidence>
<dbReference type="Proteomes" id="UP001307889">
    <property type="component" value="Chromosome 1"/>
</dbReference>
<dbReference type="EMBL" id="AP028909">
    <property type="protein sequence ID" value="BES88446.1"/>
    <property type="molecule type" value="Genomic_DNA"/>
</dbReference>
<keyword evidence="3" id="KW-1185">Reference proteome</keyword>
<dbReference type="SUPFAM" id="SSF51206">
    <property type="entry name" value="cAMP-binding domain-like"/>
    <property type="match status" value="1"/>
</dbReference>
<protein>
    <recommendedName>
        <fullName evidence="1">Cyclic nucleotide-binding domain-containing protein</fullName>
    </recommendedName>
</protein>
<gene>
    <name evidence="2" type="ORF">NTJ_01252</name>
</gene>
<dbReference type="PROSITE" id="PS50042">
    <property type="entry name" value="CNMP_BINDING_3"/>
    <property type="match status" value="1"/>
</dbReference>
<dbReference type="SMART" id="SM00100">
    <property type="entry name" value="cNMP"/>
    <property type="match status" value="1"/>
</dbReference>
<accession>A0ABN7A835</accession>
<feature type="domain" description="Cyclic nucleotide-binding" evidence="1">
    <location>
        <begin position="121"/>
        <end position="230"/>
    </location>
</feature>
<dbReference type="InterPro" id="IPR014710">
    <property type="entry name" value="RmlC-like_jellyroll"/>
</dbReference>
<evidence type="ECO:0000313" key="3">
    <source>
        <dbReference type="Proteomes" id="UP001307889"/>
    </source>
</evidence>
<reference evidence="2 3" key="1">
    <citation type="submission" date="2023-09" db="EMBL/GenBank/DDBJ databases">
        <title>Nesidiocoris tenuis whole genome shotgun sequence.</title>
        <authorList>
            <person name="Shibata T."/>
            <person name="Shimoda M."/>
            <person name="Kobayashi T."/>
            <person name="Uehara T."/>
        </authorList>
    </citation>
    <scope>NUCLEOTIDE SEQUENCE [LARGE SCALE GENOMIC DNA]</scope>
    <source>
        <strain evidence="2 3">Japan</strain>
    </source>
</reference>
<dbReference type="InterPro" id="IPR000595">
    <property type="entry name" value="cNMP-bd_dom"/>
</dbReference>
<organism evidence="2 3">
    <name type="scientific">Nesidiocoris tenuis</name>
    <dbReference type="NCBI Taxonomy" id="355587"/>
    <lineage>
        <taxon>Eukaryota</taxon>
        <taxon>Metazoa</taxon>
        <taxon>Ecdysozoa</taxon>
        <taxon>Arthropoda</taxon>
        <taxon>Hexapoda</taxon>
        <taxon>Insecta</taxon>
        <taxon>Pterygota</taxon>
        <taxon>Neoptera</taxon>
        <taxon>Paraneoptera</taxon>
        <taxon>Hemiptera</taxon>
        <taxon>Heteroptera</taxon>
        <taxon>Panheteroptera</taxon>
        <taxon>Cimicomorpha</taxon>
        <taxon>Miridae</taxon>
        <taxon>Dicyphina</taxon>
        <taxon>Nesidiocoris</taxon>
    </lineage>
</organism>